<dbReference type="PANTHER" id="PTHR20914:SF25">
    <property type="entry name" value="PHOSPHOLIPASE A2 INHIBITOR AND LY6_PLAUR DOMAIN-CONTAINING PROTEIN"/>
    <property type="match status" value="1"/>
</dbReference>
<dbReference type="GeneID" id="108697054"/>
<dbReference type="SMART" id="SM00134">
    <property type="entry name" value="LU"/>
    <property type="match status" value="1"/>
</dbReference>
<accession>A0A1L8FNW9</accession>
<evidence type="ECO:0000256" key="1">
    <source>
        <dbReference type="ARBA" id="ARBA00004613"/>
    </source>
</evidence>
<proteinExistence type="predicted"/>
<evidence type="ECO:0000313" key="3">
    <source>
        <dbReference type="Proteomes" id="UP000186698"/>
    </source>
</evidence>
<dbReference type="OrthoDB" id="9907178at2759"/>
<evidence type="ECO:0000256" key="2">
    <source>
        <dbReference type="ARBA" id="ARBA00022525"/>
    </source>
</evidence>
<dbReference type="Proteomes" id="UP000186698">
    <property type="component" value="Chromosome 7L"/>
</dbReference>
<dbReference type="SUPFAM" id="SSF57302">
    <property type="entry name" value="Snake toxin-like"/>
    <property type="match status" value="2"/>
</dbReference>
<keyword evidence="3" id="KW-1185">Reference proteome</keyword>
<dbReference type="OMA" id="CTINEQY"/>
<dbReference type="Pfam" id="PF00021">
    <property type="entry name" value="UPAR_LY6"/>
    <property type="match status" value="2"/>
</dbReference>
<comment type="subcellular location">
    <subcellularLocation>
        <location evidence="1">Secreted</location>
    </subcellularLocation>
</comment>
<protein>
    <submittedName>
        <fullName evidence="4">Uncharacterized protein LOC108697054</fullName>
    </submittedName>
</protein>
<reference evidence="4" key="1">
    <citation type="submission" date="2025-08" db="UniProtKB">
        <authorList>
            <consortium name="RefSeq"/>
        </authorList>
    </citation>
    <scope>IDENTIFICATION</scope>
    <source>
        <strain evidence="4">J_2021</strain>
        <tissue evidence="4">Erythrocytes</tissue>
    </source>
</reference>
<dbReference type="Gene3D" id="2.10.60.10">
    <property type="entry name" value="CD59"/>
    <property type="match status" value="2"/>
</dbReference>
<dbReference type="InterPro" id="IPR045860">
    <property type="entry name" value="Snake_toxin-like_sf"/>
</dbReference>
<dbReference type="AlphaFoldDB" id="A0A1L8FNW9"/>
<dbReference type="PANTHER" id="PTHR20914">
    <property type="entry name" value="LY6/PLAUR DOMAIN-CONTAINING PROTEIN 8"/>
    <property type="match status" value="1"/>
</dbReference>
<dbReference type="PaxDb" id="8355-A0A1L8FNW9"/>
<dbReference type="GO" id="GO:0005576">
    <property type="term" value="C:extracellular region"/>
    <property type="evidence" value="ECO:0007669"/>
    <property type="project" value="UniProtKB-SubCell"/>
</dbReference>
<gene>
    <name evidence="4" type="primary">LOC108697054</name>
</gene>
<evidence type="ECO:0000313" key="4">
    <source>
        <dbReference type="RefSeq" id="XP_041425613.1"/>
    </source>
</evidence>
<dbReference type="InterPro" id="IPR016054">
    <property type="entry name" value="LY6_UPA_recep-like"/>
</dbReference>
<sequence length="197" mass="21277">MEKTLFIASALAVLMPTGFCLSCYQCTINEQYKCVGAYKLCAKKEVCFTAFATTAQSGPFVVGRICATANKCDQSFSYLINGQKATISTSCCKTNKCKPAPQVKKNALKCPFCVADESGSCIADQTYECTGPEDKCFSYYSAGPRKQLLARGCASSNICNTPLKNTIVPPVYQNGKAICEDEESDQTDDAGDEDDSR</sequence>
<organism evidence="3 4">
    <name type="scientific">Xenopus laevis</name>
    <name type="common">African clawed frog</name>
    <dbReference type="NCBI Taxonomy" id="8355"/>
    <lineage>
        <taxon>Eukaryota</taxon>
        <taxon>Metazoa</taxon>
        <taxon>Chordata</taxon>
        <taxon>Craniata</taxon>
        <taxon>Vertebrata</taxon>
        <taxon>Euteleostomi</taxon>
        <taxon>Amphibia</taxon>
        <taxon>Batrachia</taxon>
        <taxon>Anura</taxon>
        <taxon>Pipoidea</taxon>
        <taxon>Pipidae</taxon>
        <taxon>Xenopodinae</taxon>
        <taxon>Xenopus</taxon>
        <taxon>Xenopus</taxon>
    </lineage>
</organism>
<name>A0A1L8FNW9_XENLA</name>
<dbReference type="CDD" id="cd23572">
    <property type="entry name" value="TFP_LU_ECD_PINLYP_rpt2"/>
    <property type="match status" value="1"/>
</dbReference>
<dbReference type="RefSeq" id="XP_041425613.1">
    <property type="nucleotide sequence ID" value="XM_041569679.1"/>
</dbReference>
<dbReference type="InterPro" id="IPR050918">
    <property type="entry name" value="CNF-like_PLA2_Inhibitor"/>
</dbReference>
<dbReference type="KEGG" id="xla:108697054"/>
<keyword evidence="2" id="KW-0964">Secreted</keyword>